<dbReference type="HAMAP" id="MF_01161">
    <property type="entry name" value="tRNA_Ile_lys_synt"/>
    <property type="match status" value="1"/>
</dbReference>
<dbReference type="RefSeq" id="WP_141623980.1">
    <property type="nucleotide sequence ID" value="NZ_CP041242.1"/>
</dbReference>
<dbReference type="Pfam" id="PF11734">
    <property type="entry name" value="TilS_C"/>
    <property type="match status" value="1"/>
</dbReference>
<dbReference type="EC" id="6.3.4.19" evidence="8"/>
<dbReference type="InterPro" id="IPR015262">
    <property type="entry name" value="tRNA_Ile_lys_synt_subst-bd"/>
</dbReference>
<dbReference type="GO" id="GO:0005737">
    <property type="term" value="C:cytoplasm"/>
    <property type="evidence" value="ECO:0007669"/>
    <property type="project" value="UniProtKB-SubCell"/>
</dbReference>
<dbReference type="KEGG" id="lyj:FKV23_11575"/>
<dbReference type="GO" id="GO:0006400">
    <property type="term" value="P:tRNA modification"/>
    <property type="evidence" value="ECO:0007669"/>
    <property type="project" value="UniProtKB-UniRule"/>
</dbReference>
<dbReference type="Proteomes" id="UP000317199">
    <property type="component" value="Chromosome"/>
</dbReference>
<dbReference type="OrthoDB" id="9807403at2"/>
<dbReference type="InterPro" id="IPR014729">
    <property type="entry name" value="Rossmann-like_a/b/a_fold"/>
</dbReference>
<dbReference type="GO" id="GO:0005524">
    <property type="term" value="F:ATP binding"/>
    <property type="evidence" value="ECO:0007669"/>
    <property type="project" value="UniProtKB-UniRule"/>
</dbReference>
<evidence type="ECO:0000313" key="10">
    <source>
        <dbReference type="EMBL" id="QDH70646.1"/>
    </source>
</evidence>
<dbReference type="Gene3D" id="1.20.59.20">
    <property type="match status" value="1"/>
</dbReference>
<comment type="function">
    <text evidence="8">Ligates lysine onto the cytidine present at position 34 of the AUA codon-specific tRNA(Ile) that contains the anticodon CAU, in an ATP-dependent manner. Cytidine is converted to lysidine, thus changing the amino acid specificity of the tRNA from methionine to isoleucine.</text>
</comment>
<dbReference type="SUPFAM" id="SSF56037">
    <property type="entry name" value="PheT/TilS domain"/>
    <property type="match status" value="1"/>
</dbReference>
<dbReference type="GO" id="GO:0032267">
    <property type="term" value="F:tRNA(Ile)-lysidine synthase activity"/>
    <property type="evidence" value="ECO:0007669"/>
    <property type="project" value="UniProtKB-EC"/>
</dbReference>
<evidence type="ECO:0000256" key="4">
    <source>
        <dbReference type="ARBA" id="ARBA00022694"/>
    </source>
</evidence>
<name>A0A514BTE6_9GAMM</name>
<dbReference type="SMART" id="SM00977">
    <property type="entry name" value="TilS_C"/>
    <property type="match status" value="1"/>
</dbReference>
<feature type="domain" description="Lysidine-tRNA(Ile) synthetase C-terminal" evidence="9">
    <location>
        <begin position="351"/>
        <end position="425"/>
    </location>
</feature>
<dbReference type="Pfam" id="PF01171">
    <property type="entry name" value="ATP_bind_3"/>
    <property type="match status" value="1"/>
</dbReference>
<keyword evidence="4 8" id="KW-0819">tRNA processing</keyword>
<dbReference type="PANTHER" id="PTHR43033">
    <property type="entry name" value="TRNA(ILE)-LYSIDINE SYNTHASE-RELATED"/>
    <property type="match status" value="1"/>
</dbReference>
<dbReference type="NCBIfam" id="TIGR02433">
    <property type="entry name" value="lysidine_TilS_C"/>
    <property type="match status" value="1"/>
</dbReference>
<evidence type="ECO:0000256" key="3">
    <source>
        <dbReference type="ARBA" id="ARBA00022598"/>
    </source>
</evidence>
<dbReference type="InterPro" id="IPR012795">
    <property type="entry name" value="tRNA_Ile_lys_synt_N"/>
</dbReference>
<evidence type="ECO:0000256" key="7">
    <source>
        <dbReference type="ARBA" id="ARBA00048539"/>
    </source>
</evidence>
<evidence type="ECO:0000256" key="1">
    <source>
        <dbReference type="ARBA" id="ARBA00004496"/>
    </source>
</evidence>
<keyword evidence="6 8" id="KW-0067">ATP-binding</keyword>
<organism evidence="10 11">
    <name type="scientific">Marilutibacter alkalisoli</name>
    <dbReference type="NCBI Taxonomy" id="2591633"/>
    <lineage>
        <taxon>Bacteria</taxon>
        <taxon>Pseudomonadati</taxon>
        <taxon>Pseudomonadota</taxon>
        <taxon>Gammaproteobacteria</taxon>
        <taxon>Lysobacterales</taxon>
        <taxon>Lysobacteraceae</taxon>
        <taxon>Marilutibacter</taxon>
    </lineage>
</organism>
<protein>
    <recommendedName>
        <fullName evidence="8">tRNA(Ile)-lysidine synthase</fullName>
        <ecNumber evidence="8">6.3.4.19</ecNumber>
    </recommendedName>
    <alternativeName>
        <fullName evidence="8">tRNA(Ile)-2-lysyl-cytidine synthase</fullName>
    </alternativeName>
    <alternativeName>
        <fullName evidence="8">tRNA(Ile)-lysidine synthetase</fullName>
    </alternativeName>
</protein>
<sequence length="429" mass="46984">MLSDLPPDAPQPAPLLVAYSGGLDSTALLRLLADDPARRADGLRAIHVHHGLHADASDWARHCQRSCDALGIPLTVVRIEVQRDSGLGLEGAARQARHAAFAAALADDEVLVTAHHRDDQAETFLLRALRASGPDGLAAMRPWRRFGAGWLWRPLLDTPRTDLLAYARAHGLAWIEDPGNDDTAFDRNFIRQRVMPLLRERWQRADAALAASAALCADAVGLLETDDTRALATVATADPHCLSVDALLALPAARRARVLRRWIAARSLPPLPASGIVRIETDLLDARPDAEATFAWAGARIRRWRGLLHAGRERLPLPVDWSVEWNGRDPLQLPDGGTLRLEGADALPTPVRVHARQGGERITLPGRDHSHALKQVLQELEVPPWVREGLPLLSDAEGNLMAAGDLTYSAAFDDWLRGHTARLVWRVSE</sequence>
<dbReference type="AlphaFoldDB" id="A0A514BTE6"/>
<keyword evidence="3 8" id="KW-0436">Ligase</keyword>
<reference evidence="10 11" key="1">
    <citation type="submission" date="2019-06" db="EMBL/GenBank/DDBJ databases">
        <title>Lysobacter alkalisoli sp. nov. isolated from saline-alkali soil.</title>
        <authorList>
            <person name="Sun J.-Q."/>
            <person name="Xu L."/>
        </authorList>
    </citation>
    <scope>NUCLEOTIDE SEQUENCE [LARGE SCALE GENOMIC DNA]</scope>
    <source>
        <strain evidence="10 11">SJ-36</strain>
    </source>
</reference>
<dbReference type="NCBIfam" id="TIGR02432">
    <property type="entry name" value="lysidine_TilS_N"/>
    <property type="match status" value="1"/>
</dbReference>
<dbReference type="Gene3D" id="3.40.50.620">
    <property type="entry name" value="HUPs"/>
    <property type="match status" value="1"/>
</dbReference>
<evidence type="ECO:0000256" key="5">
    <source>
        <dbReference type="ARBA" id="ARBA00022741"/>
    </source>
</evidence>
<comment type="subcellular location">
    <subcellularLocation>
        <location evidence="1 8">Cytoplasm</location>
    </subcellularLocation>
</comment>
<feature type="binding site" evidence="8">
    <location>
        <begin position="20"/>
        <end position="25"/>
    </location>
    <ligand>
        <name>ATP</name>
        <dbReference type="ChEBI" id="CHEBI:30616"/>
    </ligand>
</feature>
<evidence type="ECO:0000256" key="8">
    <source>
        <dbReference type="HAMAP-Rule" id="MF_01161"/>
    </source>
</evidence>
<comment type="similarity">
    <text evidence="8">Belongs to the tRNA(Ile)-lysidine synthase family.</text>
</comment>
<dbReference type="Pfam" id="PF09179">
    <property type="entry name" value="TilS"/>
    <property type="match status" value="1"/>
</dbReference>
<dbReference type="PANTHER" id="PTHR43033:SF1">
    <property type="entry name" value="TRNA(ILE)-LYSIDINE SYNTHASE-RELATED"/>
    <property type="match status" value="1"/>
</dbReference>
<evidence type="ECO:0000313" key="11">
    <source>
        <dbReference type="Proteomes" id="UP000317199"/>
    </source>
</evidence>
<keyword evidence="5 8" id="KW-0547">Nucleotide-binding</keyword>
<evidence type="ECO:0000256" key="2">
    <source>
        <dbReference type="ARBA" id="ARBA00022490"/>
    </source>
</evidence>
<keyword evidence="11" id="KW-1185">Reference proteome</keyword>
<dbReference type="CDD" id="cd01992">
    <property type="entry name" value="TilS_N"/>
    <property type="match status" value="1"/>
</dbReference>
<dbReference type="InterPro" id="IPR011063">
    <property type="entry name" value="TilS/TtcA_N"/>
</dbReference>
<dbReference type="SUPFAM" id="SSF82829">
    <property type="entry name" value="MesJ substrate recognition domain-like"/>
    <property type="match status" value="1"/>
</dbReference>
<dbReference type="EMBL" id="CP041242">
    <property type="protein sequence ID" value="QDH70646.1"/>
    <property type="molecule type" value="Genomic_DNA"/>
</dbReference>
<comment type="domain">
    <text evidence="8">The N-terminal region contains the highly conserved SGGXDS motif, predicted to be a P-loop motif involved in ATP binding.</text>
</comment>
<dbReference type="InterPro" id="IPR012796">
    <property type="entry name" value="Lysidine-tRNA-synth_C"/>
</dbReference>
<evidence type="ECO:0000256" key="6">
    <source>
        <dbReference type="ARBA" id="ARBA00022840"/>
    </source>
</evidence>
<accession>A0A514BTE6</accession>
<keyword evidence="2 8" id="KW-0963">Cytoplasm</keyword>
<gene>
    <name evidence="8 10" type="primary">tilS</name>
    <name evidence="10" type="ORF">FKV23_11575</name>
</gene>
<comment type="catalytic activity">
    <reaction evidence="7 8">
        <text>cytidine(34) in tRNA(Ile2) + L-lysine + ATP = lysidine(34) in tRNA(Ile2) + AMP + diphosphate + H(+)</text>
        <dbReference type="Rhea" id="RHEA:43744"/>
        <dbReference type="Rhea" id="RHEA-COMP:10625"/>
        <dbReference type="Rhea" id="RHEA-COMP:10670"/>
        <dbReference type="ChEBI" id="CHEBI:15378"/>
        <dbReference type="ChEBI" id="CHEBI:30616"/>
        <dbReference type="ChEBI" id="CHEBI:32551"/>
        <dbReference type="ChEBI" id="CHEBI:33019"/>
        <dbReference type="ChEBI" id="CHEBI:82748"/>
        <dbReference type="ChEBI" id="CHEBI:83665"/>
        <dbReference type="ChEBI" id="CHEBI:456215"/>
        <dbReference type="EC" id="6.3.4.19"/>
    </reaction>
</comment>
<proteinExistence type="inferred from homology"/>
<dbReference type="InterPro" id="IPR012094">
    <property type="entry name" value="tRNA_Ile_lys_synt"/>
</dbReference>
<evidence type="ECO:0000259" key="9">
    <source>
        <dbReference type="SMART" id="SM00977"/>
    </source>
</evidence>
<dbReference type="SUPFAM" id="SSF52402">
    <property type="entry name" value="Adenine nucleotide alpha hydrolases-like"/>
    <property type="match status" value="1"/>
</dbReference>